<evidence type="ECO:0000313" key="4">
    <source>
        <dbReference type="Proteomes" id="UP000600600"/>
    </source>
</evidence>
<reference evidence="3 4" key="1">
    <citation type="submission" date="2020-08" db="EMBL/GenBank/DDBJ databases">
        <title>Genome public.</title>
        <authorList>
            <person name="Liu C."/>
            <person name="Sun Q."/>
        </authorList>
    </citation>
    <scope>NUCLEOTIDE SEQUENCE [LARGE SCALE GENOMIC DNA]</scope>
    <source>
        <strain evidence="3 4">M27</strain>
    </source>
</reference>
<protein>
    <submittedName>
        <fullName evidence="3">IPT/TIG domain-containing protein</fullName>
    </submittedName>
</protein>
<accession>A0ABR7C669</accession>
<sequence length="479" mass="54092">MKRKTTISTVCKQAILILFSSVYLSGLGGCQDGGTTYGAPQGSPSDPNQPVIFTDFTPNEGPVRTRMYINGENFGTDISLIDVFIGGQKAKVIHSSDKQIYCMVPARASGGYVEVTIKNTDGNEYVKHTFDQRFTYHFNEMVGTLWGKVDQNGNSSVKNGSFEEAETIEPRLALFDDKDGRREIYFCEGNKTIRKMDLNKREVTTVLKSGSVDWKSINTMCWSKEKDTLFVNNVTTVQDAPGIYYFLRKENFQIPHNCVIMKNVNCIFVNDADPDDWGIYFITKDKSMLYKGIFNPETGLWDPKELHSFGNSGQWYEHAVFHPEGKYLYCLSRGQHCIQKVIYDPETNQLEKPDVFVGYSGSKGYVDGVGTNARFSIPMQGVFVRNEQYVKEGKDDIYDFYVMDADNHCVRTVSPEGVVTTYAGRGSISSDGRVYGYIDGPIRTDARFSTPMGLCYEESTSTFYVCDKNNRRIRTISVQ</sequence>
<dbReference type="Pfam" id="PF01833">
    <property type="entry name" value="TIG"/>
    <property type="match status" value="1"/>
</dbReference>
<gene>
    <name evidence="3" type="ORF">H8S67_01175</name>
</gene>
<dbReference type="PANTHER" id="PTHR13833:SF71">
    <property type="entry name" value="NHL DOMAIN-CONTAINING PROTEIN"/>
    <property type="match status" value="1"/>
</dbReference>
<dbReference type="Gene3D" id="2.60.40.10">
    <property type="entry name" value="Immunoglobulins"/>
    <property type="match status" value="1"/>
</dbReference>
<keyword evidence="4" id="KW-1185">Reference proteome</keyword>
<feature type="domain" description="IPT/TIG" evidence="2">
    <location>
        <begin position="50"/>
        <end position="137"/>
    </location>
</feature>
<dbReference type="Proteomes" id="UP000600600">
    <property type="component" value="Unassembled WGS sequence"/>
</dbReference>
<feature type="chain" id="PRO_5047054638" evidence="1">
    <location>
        <begin position="25"/>
        <end position="479"/>
    </location>
</feature>
<feature type="signal peptide" evidence="1">
    <location>
        <begin position="1"/>
        <end position="24"/>
    </location>
</feature>
<dbReference type="EMBL" id="JACOOE010000001">
    <property type="protein sequence ID" value="MBC5603290.1"/>
    <property type="molecule type" value="Genomic_DNA"/>
</dbReference>
<dbReference type="Gene3D" id="2.120.10.30">
    <property type="entry name" value="TolB, C-terminal domain"/>
    <property type="match status" value="1"/>
</dbReference>
<dbReference type="InterPro" id="IPR011042">
    <property type="entry name" value="6-blade_b-propeller_TolB-like"/>
</dbReference>
<keyword evidence="1" id="KW-0732">Signal</keyword>
<evidence type="ECO:0000313" key="3">
    <source>
        <dbReference type="EMBL" id="MBC5603290.1"/>
    </source>
</evidence>
<name>A0ABR7C669_9BACE</name>
<evidence type="ECO:0000259" key="2">
    <source>
        <dbReference type="SMART" id="SM00429"/>
    </source>
</evidence>
<organism evidence="3 4">
    <name type="scientific">Bacteroides difficilis</name>
    <dbReference type="NCBI Taxonomy" id="2763021"/>
    <lineage>
        <taxon>Bacteria</taxon>
        <taxon>Pseudomonadati</taxon>
        <taxon>Bacteroidota</taxon>
        <taxon>Bacteroidia</taxon>
        <taxon>Bacteroidales</taxon>
        <taxon>Bacteroidaceae</taxon>
        <taxon>Bacteroides</taxon>
    </lineage>
</organism>
<evidence type="ECO:0000256" key="1">
    <source>
        <dbReference type="SAM" id="SignalP"/>
    </source>
</evidence>
<dbReference type="CDD" id="cd00603">
    <property type="entry name" value="IPT_PCSR"/>
    <property type="match status" value="1"/>
</dbReference>
<comment type="caution">
    <text evidence="3">The sequence shown here is derived from an EMBL/GenBank/DDBJ whole genome shotgun (WGS) entry which is preliminary data.</text>
</comment>
<dbReference type="SUPFAM" id="SSF81296">
    <property type="entry name" value="E set domains"/>
    <property type="match status" value="1"/>
</dbReference>
<dbReference type="SMART" id="SM00429">
    <property type="entry name" value="IPT"/>
    <property type="match status" value="1"/>
</dbReference>
<dbReference type="PANTHER" id="PTHR13833">
    <property type="match status" value="1"/>
</dbReference>
<dbReference type="InterPro" id="IPR013783">
    <property type="entry name" value="Ig-like_fold"/>
</dbReference>
<proteinExistence type="predicted"/>
<dbReference type="PROSITE" id="PS51257">
    <property type="entry name" value="PROKAR_LIPOPROTEIN"/>
    <property type="match status" value="1"/>
</dbReference>
<dbReference type="RefSeq" id="WP_186966111.1">
    <property type="nucleotide sequence ID" value="NZ_JACOOE010000001.1"/>
</dbReference>
<dbReference type="InterPro" id="IPR002909">
    <property type="entry name" value="IPT_dom"/>
</dbReference>
<dbReference type="InterPro" id="IPR014756">
    <property type="entry name" value="Ig_E-set"/>
</dbReference>
<dbReference type="SUPFAM" id="SSF63829">
    <property type="entry name" value="Calcium-dependent phosphotriesterase"/>
    <property type="match status" value="2"/>
</dbReference>